<evidence type="ECO:0000313" key="2">
    <source>
        <dbReference type="EMBL" id="CAB9522307.1"/>
    </source>
</evidence>
<keyword evidence="3" id="KW-1185">Reference proteome</keyword>
<proteinExistence type="predicted"/>
<feature type="compositionally biased region" description="Polar residues" evidence="1">
    <location>
        <begin position="13"/>
        <end position="31"/>
    </location>
</feature>
<dbReference type="OrthoDB" id="48786at2759"/>
<dbReference type="AlphaFoldDB" id="A0A9N8EIK9"/>
<evidence type="ECO:0000256" key="1">
    <source>
        <dbReference type="SAM" id="MobiDB-lite"/>
    </source>
</evidence>
<evidence type="ECO:0000313" key="3">
    <source>
        <dbReference type="Proteomes" id="UP001153069"/>
    </source>
</evidence>
<feature type="region of interest" description="Disordered" evidence="1">
    <location>
        <begin position="1"/>
        <end position="69"/>
    </location>
</feature>
<reference evidence="2" key="1">
    <citation type="submission" date="2020-06" db="EMBL/GenBank/DDBJ databases">
        <authorList>
            <consortium name="Plant Systems Biology data submission"/>
        </authorList>
    </citation>
    <scope>NUCLEOTIDE SEQUENCE</scope>
    <source>
        <strain evidence="2">D6</strain>
    </source>
</reference>
<comment type="caution">
    <text evidence="2">The sequence shown here is derived from an EMBL/GenBank/DDBJ whole genome shotgun (WGS) entry which is preliminary data.</text>
</comment>
<dbReference type="Proteomes" id="UP001153069">
    <property type="component" value="Unassembled WGS sequence"/>
</dbReference>
<gene>
    <name evidence="2" type="ORF">SEMRO_1289_G259670.1</name>
</gene>
<name>A0A9N8EIK9_9STRA</name>
<dbReference type="EMBL" id="CAICTM010001287">
    <property type="protein sequence ID" value="CAB9522307.1"/>
    <property type="molecule type" value="Genomic_DNA"/>
</dbReference>
<protein>
    <submittedName>
        <fullName evidence="2">Uncharacterized protein</fullName>
    </submittedName>
</protein>
<organism evidence="2 3">
    <name type="scientific">Seminavis robusta</name>
    <dbReference type="NCBI Taxonomy" id="568900"/>
    <lineage>
        <taxon>Eukaryota</taxon>
        <taxon>Sar</taxon>
        <taxon>Stramenopiles</taxon>
        <taxon>Ochrophyta</taxon>
        <taxon>Bacillariophyta</taxon>
        <taxon>Bacillariophyceae</taxon>
        <taxon>Bacillariophycidae</taxon>
        <taxon>Naviculales</taxon>
        <taxon>Naviculaceae</taxon>
        <taxon>Seminavis</taxon>
    </lineage>
</organism>
<accession>A0A9N8EIK9</accession>
<sequence length="314" mass="35993">MSKDDSTEEMQAAFQQFMLSGGTSKQANSTSGKKKKKGRNPPQNPTNNKNTPKKLFDHGSPTTNRSVQQQQKVRKQLWQILNAFRKCLQEDWLDVDDHCGQVIASIVNLRERIRLNSQQLWVFREYGPAKVPNSQYGYRSTLYANNKEDAVLGFLTVDDLELALSHGLMQHEKMLAGVRKLISLLHQAQEALGRRFNEQLTFQQTEVSPLVVDMDLQHFAAQVVFWSREVYTSLAQELFRKQLVIQTLLDSSMHDGLFHLHDGDDLRDNDDSTPLKVAEKCHSEWVRGGQSEEEQQYFASLLNATPWEDVEQSD</sequence>